<accession>A0A557R120</accession>
<reference evidence="7 8" key="1">
    <citation type="submission" date="2019-07" db="EMBL/GenBank/DDBJ databases">
        <title>The pathways for chlorine oxyanion respiration interact through the shared metabolite chlorate.</title>
        <authorList>
            <person name="Barnum T.P."/>
            <person name="Cheng Y."/>
            <person name="Hill K.A."/>
            <person name="Lucas L.N."/>
            <person name="Carlson H.K."/>
            <person name="Coates J.D."/>
        </authorList>
    </citation>
    <scope>NUCLEOTIDE SEQUENCE [LARGE SCALE GENOMIC DNA]</scope>
    <source>
        <strain evidence="7 8">SFB-3</strain>
    </source>
</reference>
<evidence type="ECO:0000256" key="4">
    <source>
        <dbReference type="ARBA" id="ARBA00023163"/>
    </source>
</evidence>
<dbReference type="OrthoDB" id="270177at2"/>
<dbReference type="RefSeq" id="WP_144308374.1">
    <property type="nucleotide sequence ID" value="NZ_VMNK01000003.1"/>
</dbReference>
<evidence type="ECO:0000259" key="6">
    <source>
        <dbReference type="PROSITE" id="PS50977"/>
    </source>
</evidence>
<evidence type="ECO:0000313" key="7">
    <source>
        <dbReference type="EMBL" id="TVO58855.1"/>
    </source>
</evidence>
<dbReference type="Gene3D" id="1.10.357.10">
    <property type="entry name" value="Tetracycline Repressor, domain 2"/>
    <property type="match status" value="1"/>
</dbReference>
<dbReference type="Gene3D" id="1.10.10.60">
    <property type="entry name" value="Homeodomain-like"/>
    <property type="match status" value="1"/>
</dbReference>
<dbReference type="AlphaFoldDB" id="A0A557R120"/>
<dbReference type="InterPro" id="IPR011075">
    <property type="entry name" value="TetR_C"/>
</dbReference>
<feature type="domain" description="HTH tetR-type" evidence="6">
    <location>
        <begin position="6"/>
        <end position="66"/>
    </location>
</feature>
<dbReference type="InterPro" id="IPR009057">
    <property type="entry name" value="Homeodomain-like_sf"/>
</dbReference>
<dbReference type="PANTHER" id="PTHR47506">
    <property type="entry name" value="TRANSCRIPTIONAL REGULATORY PROTEIN"/>
    <property type="match status" value="1"/>
</dbReference>
<organism evidence="7 8">
    <name type="scientific">Denitromonas halophila</name>
    <dbReference type="NCBI Taxonomy" id="1629404"/>
    <lineage>
        <taxon>Bacteria</taxon>
        <taxon>Pseudomonadati</taxon>
        <taxon>Pseudomonadota</taxon>
        <taxon>Betaproteobacteria</taxon>
        <taxon>Rhodocyclales</taxon>
        <taxon>Zoogloeaceae</taxon>
        <taxon>Denitromonas</taxon>
    </lineage>
</organism>
<name>A0A557R120_9RHOO</name>
<evidence type="ECO:0000256" key="5">
    <source>
        <dbReference type="PROSITE-ProRule" id="PRU00335"/>
    </source>
</evidence>
<dbReference type="PANTHER" id="PTHR47506:SF1">
    <property type="entry name" value="HTH-TYPE TRANSCRIPTIONAL REGULATOR YJDC"/>
    <property type="match status" value="1"/>
</dbReference>
<evidence type="ECO:0000256" key="1">
    <source>
        <dbReference type="ARBA" id="ARBA00022491"/>
    </source>
</evidence>
<dbReference type="Pfam" id="PF00440">
    <property type="entry name" value="TetR_N"/>
    <property type="match status" value="1"/>
</dbReference>
<keyword evidence="2" id="KW-0805">Transcription regulation</keyword>
<evidence type="ECO:0000256" key="3">
    <source>
        <dbReference type="ARBA" id="ARBA00023125"/>
    </source>
</evidence>
<evidence type="ECO:0000313" key="8">
    <source>
        <dbReference type="Proteomes" id="UP000319502"/>
    </source>
</evidence>
<protein>
    <submittedName>
        <fullName evidence="7">Helix-turn-helix transcriptional regulator</fullName>
    </submittedName>
</protein>
<sequence length="193" mass="21357">MPWEKSFDEDEAVGKAMKVFWEKGFEAASLADLIAGTGITRGSLYNAFGGKEQLFVRTLRKYDKDQRRAMLAELEAMDDPEKAITALFEGIVAESLSDAEKKGCFLVNTASEFTTHSEEINSIVRNGLRETEAFLQRSLEVGQARQRFPNALDPAPTAKALMALIVAIRVLARGLFDEASLKTIAAQAQRLLR</sequence>
<feature type="DNA-binding region" description="H-T-H motif" evidence="5">
    <location>
        <begin position="29"/>
        <end position="48"/>
    </location>
</feature>
<keyword evidence="3 5" id="KW-0238">DNA-binding</keyword>
<dbReference type="SUPFAM" id="SSF46689">
    <property type="entry name" value="Homeodomain-like"/>
    <property type="match status" value="1"/>
</dbReference>
<keyword evidence="4" id="KW-0804">Transcription</keyword>
<dbReference type="Pfam" id="PF16925">
    <property type="entry name" value="TetR_C_13"/>
    <property type="match status" value="1"/>
</dbReference>
<dbReference type="PRINTS" id="PR00455">
    <property type="entry name" value="HTHTETR"/>
</dbReference>
<proteinExistence type="predicted"/>
<dbReference type="GO" id="GO:0003677">
    <property type="term" value="F:DNA binding"/>
    <property type="evidence" value="ECO:0007669"/>
    <property type="project" value="UniProtKB-UniRule"/>
</dbReference>
<dbReference type="InterPro" id="IPR023772">
    <property type="entry name" value="DNA-bd_HTH_TetR-type_CS"/>
</dbReference>
<evidence type="ECO:0000256" key="2">
    <source>
        <dbReference type="ARBA" id="ARBA00023015"/>
    </source>
</evidence>
<gene>
    <name evidence="7" type="ORF">FHP91_04120</name>
</gene>
<dbReference type="InterPro" id="IPR001647">
    <property type="entry name" value="HTH_TetR"/>
</dbReference>
<dbReference type="PROSITE" id="PS50977">
    <property type="entry name" value="HTH_TETR_2"/>
    <property type="match status" value="1"/>
</dbReference>
<keyword evidence="8" id="KW-1185">Reference proteome</keyword>
<dbReference type="PROSITE" id="PS01081">
    <property type="entry name" value="HTH_TETR_1"/>
    <property type="match status" value="1"/>
</dbReference>
<dbReference type="EMBL" id="VMNK01000003">
    <property type="protein sequence ID" value="TVO58855.1"/>
    <property type="molecule type" value="Genomic_DNA"/>
</dbReference>
<comment type="caution">
    <text evidence="7">The sequence shown here is derived from an EMBL/GenBank/DDBJ whole genome shotgun (WGS) entry which is preliminary data.</text>
</comment>
<dbReference type="Proteomes" id="UP000319502">
    <property type="component" value="Unassembled WGS sequence"/>
</dbReference>
<dbReference type="SUPFAM" id="SSF48498">
    <property type="entry name" value="Tetracyclin repressor-like, C-terminal domain"/>
    <property type="match status" value="1"/>
</dbReference>
<dbReference type="InterPro" id="IPR036271">
    <property type="entry name" value="Tet_transcr_reg_TetR-rel_C_sf"/>
</dbReference>
<keyword evidence="1" id="KW-0678">Repressor</keyword>